<evidence type="ECO:0000256" key="2">
    <source>
        <dbReference type="ARBA" id="ARBA00022980"/>
    </source>
</evidence>
<keyword evidence="2" id="KW-0689">Ribosomal protein</keyword>
<dbReference type="GO" id="GO:0006412">
    <property type="term" value="P:translation"/>
    <property type="evidence" value="ECO:0007669"/>
    <property type="project" value="InterPro"/>
</dbReference>
<reference evidence="4" key="1">
    <citation type="journal article" date="2025" name="Foods">
        <title>Unveiling the Microbial Signatures of Arabica Coffee Cherries: Insights into Ripeness Specific Diversity, Functional Traits, and Implications for Quality and Safety.</title>
        <authorList>
            <consortium name="RefSeq"/>
            <person name="Tenea G.N."/>
            <person name="Cifuentes V."/>
            <person name="Reyes P."/>
            <person name="Cevallos-Vallejos M."/>
        </authorList>
    </citation>
    <scope>NUCLEOTIDE SEQUENCE [LARGE SCALE GENOMIC DNA]</scope>
</reference>
<organism evidence="4 5">
    <name type="scientific">Coffea arabica</name>
    <name type="common">Arabian coffee</name>
    <dbReference type="NCBI Taxonomy" id="13443"/>
    <lineage>
        <taxon>Eukaryota</taxon>
        <taxon>Viridiplantae</taxon>
        <taxon>Streptophyta</taxon>
        <taxon>Embryophyta</taxon>
        <taxon>Tracheophyta</taxon>
        <taxon>Spermatophyta</taxon>
        <taxon>Magnoliopsida</taxon>
        <taxon>eudicotyledons</taxon>
        <taxon>Gunneridae</taxon>
        <taxon>Pentapetalae</taxon>
        <taxon>asterids</taxon>
        <taxon>lamiids</taxon>
        <taxon>Gentianales</taxon>
        <taxon>Rubiaceae</taxon>
        <taxon>Ixoroideae</taxon>
        <taxon>Gardenieae complex</taxon>
        <taxon>Bertiereae - Coffeeae clade</taxon>
        <taxon>Coffeeae</taxon>
        <taxon>Coffea</taxon>
    </lineage>
</organism>
<comment type="similarity">
    <text evidence="1">Belongs to the chloroplast-specific ribosomal protein cS23 family.</text>
</comment>
<dbReference type="Proteomes" id="UP001652660">
    <property type="component" value="Chromosome 11c"/>
</dbReference>
<keyword evidence="3" id="KW-0687">Ribonucleoprotein</keyword>
<protein>
    <submittedName>
        <fullName evidence="5">Small ribosomal subunit protein cS23y</fullName>
    </submittedName>
</protein>
<dbReference type="RefSeq" id="XP_027095616.1">
    <property type="nucleotide sequence ID" value="XM_027239815.2"/>
</dbReference>
<evidence type="ECO:0000256" key="3">
    <source>
        <dbReference type="ARBA" id="ARBA00023274"/>
    </source>
</evidence>
<dbReference type="GO" id="GO:0003735">
    <property type="term" value="F:structural constituent of ribosome"/>
    <property type="evidence" value="ECO:0007669"/>
    <property type="project" value="InterPro"/>
</dbReference>
<dbReference type="Gene3D" id="3.30.390.140">
    <property type="match status" value="1"/>
</dbReference>
<dbReference type="Pfam" id="PF04839">
    <property type="entry name" value="PSRP-3_Ycf65"/>
    <property type="match status" value="1"/>
</dbReference>
<evidence type="ECO:0000256" key="1">
    <source>
        <dbReference type="ARBA" id="ARBA00008561"/>
    </source>
</evidence>
<dbReference type="GeneID" id="113715577"/>
<sequence length="183" mass="20058">MLSMSPQSGIKGTLTYPSLPSQNPCCVPFQTSASLKSRAVSPISPTILSFKRKPFSTIETLQAAATAEEVATETETPAEPSPEPAVHKAETVAKGAQKPKPELVLKFIWMEKNIGLALDQKIPGHGAVPLSPYFFWPRKDAWEELRATLESKSWVSQKKMIILLNQATDIINLWQQSGGNLSQ</sequence>
<reference evidence="5" key="2">
    <citation type="submission" date="2025-08" db="UniProtKB">
        <authorList>
            <consortium name="RefSeq"/>
        </authorList>
    </citation>
    <scope>IDENTIFICATION</scope>
    <source>
        <tissue evidence="5">Leaves</tissue>
    </source>
</reference>
<dbReference type="GO" id="GO:0005840">
    <property type="term" value="C:ribosome"/>
    <property type="evidence" value="ECO:0007669"/>
    <property type="project" value="UniProtKB-KW"/>
</dbReference>
<proteinExistence type="inferred from homology"/>
<dbReference type="InterPro" id="IPR006924">
    <property type="entry name" value="Ribosomal_cS23-like"/>
</dbReference>
<gene>
    <name evidence="5" type="primary">LOC113715577</name>
</gene>
<dbReference type="InterPro" id="IPR038447">
    <property type="entry name" value="PSRP-3/Ycf65_sf"/>
</dbReference>
<dbReference type="AlphaFoldDB" id="A0A6P6UYW2"/>
<dbReference type="PANTHER" id="PTHR35108">
    <property type="entry name" value="30S RIBOSOMAL PROTEIN 3, CHLOROPLASTIC"/>
    <property type="match status" value="1"/>
</dbReference>
<dbReference type="GO" id="GO:1990904">
    <property type="term" value="C:ribonucleoprotein complex"/>
    <property type="evidence" value="ECO:0007669"/>
    <property type="project" value="UniProtKB-KW"/>
</dbReference>
<name>A0A6P6UYW2_COFAR</name>
<evidence type="ECO:0000313" key="4">
    <source>
        <dbReference type="Proteomes" id="UP001652660"/>
    </source>
</evidence>
<evidence type="ECO:0000313" key="5">
    <source>
        <dbReference type="RefSeq" id="XP_027095616.1"/>
    </source>
</evidence>
<keyword evidence="4" id="KW-1185">Reference proteome</keyword>
<dbReference type="OrthoDB" id="1918956at2759"/>
<accession>A0A6P6UYW2</accession>
<dbReference type="PANTHER" id="PTHR35108:SF12">
    <property type="entry name" value="SMALL RIBOSOMAL SUBUNIT PROTEIN CS23Y"/>
    <property type="match status" value="1"/>
</dbReference>